<protein>
    <submittedName>
        <fullName evidence="5">ARAD1A06886p</fullName>
    </submittedName>
</protein>
<dbReference type="Pfam" id="PF04969">
    <property type="entry name" value="CS"/>
    <property type="match status" value="1"/>
</dbReference>
<name>A0A060SXS3_BLAAD</name>
<reference evidence="5" key="2">
    <citation type="submission" date="2014-06" db="EMBL/GenBank/DDBJ databases">
        <title>The complete genome of Blastobotrys (Arxula) adeninivorans LS3 - a yeast of biotechnological interest.</title>
        <authorList>
            <person name="Kunze G."/>
            <person name="Gaillardin C."/>
            <person name="Czernicka M."/>
            <person name="Durrens P."/>
            <person name="Martin T."/>
            <person name="Boer E."/>
            <person name="Gabaldon T."/>
            <person name="Cruz J."/>
            <person name="Talla E."/>
            <person name="Marck C."/>
            <person name="Goffeau A."/>
            <person name="Barbe V."/>
            <person name="Baret P."/>
            <person name="Baronian K."/>
            <person name="Beier S."/>
            <person name="Bleykasten C."/>
            <person name="Bode R."/>
            <person name="Casaregola S."/>
            <person name="Despons L."/>
            <person name="Fairhead C."/>
            <person name="Giersberg M."/>
            <person name="Gierski P."/>
            <person name="Hahnel U."/>
            <person name="Hartmann A."/>
            <person name="Jankowska D."/>
            <person name="Jubin C."/>
            <person name="Jung P."/>
            <person name="Lafontaine I."/>
            <person name="Leh-Louis V."/>
            <person name="Lemaire M."/>
            <person name="Marcet-Houben M."/>
            <person name="Mascher M."/>
            <person name="Morel G."/>
            <person name="Richard G.-F."/>
            <person name="Riechen J."/>
            <person name="Sacerdot C."/>
            <person name="Sarkar A."/>
            <person name="Savel G."/>
            <person name="Schacherer J."/>
            <person name="Sherman D."/>
            <person name="Straub M.-L."/>
            <person name="Stein N."/>
            <person name="Thierry A."/>
            <person name="Trautwein-Schult A."/>
            <person name="Westhof E."/>
            <person name="Worch S."/>
            <person name="Dujon B."/>
            <person name="Souciet J.-L."/>
            <person name="Wincker P."/>
            <person name="Scholz U."/>
            <person name="Neuveglise N."/>
        </authorList>
    </citation>
    <scope>NUCLEOTIDE SEQUENCE</scope>
    <source>
        <strain evidence="5">LS3</strain>
    </source>
</reference>
<evidence type="ECO:0000259" key="3">
    <source>
        <dbReference type="PROSITE" id="PS51048"/>
    </source>
</evidence>
<dbReference type="Gene3D" id="1.25.40.10">
    <property type="entry name" value="Tetratricopeptide repeat domain"/>
    <property type="match status" value="1"/>
</dbReference>
<dbReference type="InterPro" id="IPR044563">
    <property type="entry name" value="Sgt1-like"/>
</dbReference>
<evidence type="ECO:0000256" key="2">
    <source>
        <dbReference type="SAM" id="MobiDB-lite"/>
    </source>
</evidence>
<dbReference type="InterPro" id="IPR008978">
    <property type="entry name" value="HSP20-like_chaperone"/>
</dbReference>
<dbReference type="SUPFAM" id="SSF48452">
    <property type="entry name" value="TPR-like"/>
    <property type="match status" value="1"/>
</dbReference>
<gene>
    <name evidence="5" type="ORF">GNLVRS02_ARAD1A06886g</name>
</gene>
<dbReference type="PROSITE" id="PS51203">
    <property type="entry name" value="CS"/>
    <property type="match status" value="1"/>
</dbReference>
<dbReference type="PhylomeDB" id="A0A060SXS3"/>
<feature type="compositionally biased region" description="Low complexity" evidence="2">
    <location>
        <begin position="178"/>
        <end position="194"/>
    </location>
</feature>
<dbReference type="Pfam" id="PF05002">
    <property type="entry name" value="SGS"/>
    <property type="match status" value="1"/>
</dbReference>
<feature type="domain" description="CS" evidence="4">
    <location>
        <begin position="232"/>
        <end position="322"/>
    </location>
</feature>
<dbReference type="PANTHER" id="PTHR45862">
    <property type="entry name" value="PROTEIN SGT1 HOMOLOG"/>
    <property type="match status" value="1"/>
</dbReference>
<proteinExistence type="inferred from homology"/>
<dbReference type="InterPro" id="IPR007699">
    <property type="entry name" value="SGS_dom"/>
</dbReference>
<dbReference type="SUPFAM" id="SSF49764">
    <property type="entry name" value="HSP20-like chaperones"/>
    <property type="match status" value="1"/>
</dbReference>
<dbReference type="InterPro" id="IPR007052">
    <property type="entry name" value="CS_dom"/>
</dbReference>
<reference evidence="5" key="1">
    <citation type="submission" date="2014-02" db="EMBL/GenBank/DDBJ databases">
        <authorList>
            <person name="Genoscope - CEA"/>
        </authorList>
    </citation>
    <scope>NUCLEOTIDE SEQUENCE</scope>
    <source>
        <strain evidence="5">LS3</strain>
    </source>
</reference>
<dbReference type="AlphaFoldDB" id="A0A060SXS3"/>
<dbReference type="Gene3D" id="2.60.40.790">
    <property type="match status" value="1"/>
</dbReference>
<dbReference type="EMBL" id="HG937691">
    <property type="protein sequence ID" value="CDP33324.1"/>
    <property type="molecule type" value="Genomic_DNA"/>
</dbReference>
<dbReference type="PROSITE" id="PS51048">
    <property type="entry name" value="SGS"/>
    <property type="match status" value="1"/>
</dbReference>
<feature type="domain" description="SGS" evidence="3">
    <location>
        <begin position="344"/>
        <end position="429"/>
    </location>
</feature>
<accession>A0A060SXS3</accession>
<organism evidence="5">
    <name type="scientific">Blastobotrys adeninivorans</name>
    <name type="common">Yeast</name>
    <name type="synonym">Arxula adeninivorans</name>
    <dbReference type="NCBI Taxonomy" id="409370"/>
    <lineage>
        <taxon>Eukaryota</taxon>
        <taxon>Fungi</taxon>
        <taxon>Dikarya</taxon>
        <taxon>Ascomycota</taxon>
        <taxon>Saccharomycotina</taxon>
        <taxon>Dipodascomycetes</taxon>
        <taxon>Dipodascales</taxon>
        <taxon>Trichomonascaceae</taxon>
        <taxon>Blastobotrys</taxon>
    </lineage>
</organism>
<dbReference type="CDD" id="cd06466">
    <property type="entry name" value="p23_CS_SGT1_like"/>
    <property type="match status" value="1"/>
</dbReference>
<dbReference type="GO" id="GO:0051087">
    <property type="term" value="F:protein-folding chaperone binding"/>
    <property type="evidence" value="ECO:0007669"/>
    <property type="project" value="InterPro"/>
</dbReference>
<feature type="region of interest" description="Disordered" evidence="2">
    <location>
        <begin position="410"/>
        <end position="429"/>
    </location>
</feature>
<sequence length="429" mass="47477">MEKIQLLRQGNSQKLPMDKFTKEAEQALKEEKYEQTVESADKALSFDATRVRPYYLRTVALVRLKRYEEAVDSAENGLVAAVSGGDSTLVGPLQLRRAIALYSMGRYPDANAALGFAEKDGEDPAKNGERDDLVGTETKRMLPIWRMRIDQKMTGASDQTVSISRIPMDRLPNLYKQSSSSSKPNSAPAASSVAGGHVEKLDETDQDVVEAIKEKEVAKKAVAEKKSDDYDASNVRFDWYQNSNSVNVSLFLKNVPKESANVEFRDHEAIVTCAQPSGGKFEYVLGKFPLPIDVTQSSFRVFSTKIELNLVKKTGDKWNAVTSDVPQESTVSLDDMRKALNEPALPPVNGAKNWDALASQELEQEGESEDPNDFFKQLFANADEDTRRAMMKSYVESNGTALSTDWNSVKTGKVETSPPDGMTAKSWSS</sequence>
<dbReference type="InterPro" id="IPR011990">
    <property type="entry name" value="TPR-like_helical_dom_sf"/>
</dbReference>
<evidence type="ECO:0000259" key="4">
    <source>
        <dbReference type="PROSITE" id="PS51203"/>
    </source>
</evidence>
<comment type="similarity">
    <text evidence="1">Belongs to the SGT1 family.</text>
</comment>
<evidence type="ECO:0000256" key="1">
    <source>
        <dbReference type="ARBA" id="ARBA00008509"/>
    </source>
</evidence>
<feature type="region of interest" description="Disordered" evidence="2">
    <location>
        <begin position="173"/>
        <end position="200"/>
    </location>
</feature>
<evidence type="ECO:0000313" key="5">
    <source>
        <dbReference type="EMBL" id="CDP33324.1"/>
    </source>
</evidence>